<keyword evidence="2" id="KW-0812">Transmembrane</keyword>
<feature type="compositionally biased region" description="Polar residues" evidence="1">
    <location>
        <begin position="472"/>
        <end position="503"/>
    </location>
</feature>
<sequence>MLKRFFLILLILFLGINLGFSTTVYAETAINATDDLNNLEGDGKYLGKDYRDNYYLDIEKTDIFEAGDHMLNQIANALFSIVRILGFAVAVFFYHVMVFDVSEVFSTEINSIQAALKSSIFDSFFILAFAASAWNLMKRLTKRDLAGLVTEIGKILCIFLMASFVVTHSATALSATTSITKDISVSALMNINQQGDIAIENYASNASGMIWKSLVHAPWKSLEFEGGSDDESHVENFLNTPPGTPDRASLVESYMGEYPKSMLKSRGVGRIGFLIVYLIPFLVKSGIYMFMAILQLAFQVMAVFYILLAPIVLLLALVPSFGGIELVTLWLKKILETQVMMLIITFILGIIISLDSFLYSKSNKYGWFIVIFMETLVALVVIVNHKNILNGLSKITTSVRESGALKAQLKNSGDIFGALGSTGIKNLSPTRRYIDEMNGNGYKKTNTSYTPYSSNYQEYYNNNSIPEEHKQNTPTVSQNRYTSAPSSNNMPTPTTRYRSTPKQNFDLSGEQVHDNNQAKSKNPAFFSGNINRIENQTQPIKRPHSYPIYPIKNQPNIGISQEVTTTGLYEPGNNKITKSNQLDNTDNRVVSKPDSSVKIKDKPEDMKTTLASRNAAITTNTSEKSIERPVSSVRSKKR</sequence>
<feature type="region of interest" description="Disordered" evidence="1">
    <location>
        <begin position="465"/>
        <end position="503"/>
    </location>
</feature>
<feature type="chain" id="PRO_5003477374" evidence="3">
    <location>
        <begin position="27"/>
        <end position="638"/>
    </location>
</feature>
<dbReference type="eggNOG" id="COG5183">
    <property type="taxonomic scope" value="Bacteria"/>
</dbReference>
<feature type="compositionally biased region" description="Polar residues" evidence="1">
    <location>
        <begin position="609"/>
        <end position="623"/>
    </location>
</feature>
<keyword evidence="2" id="KW-0472">Membrane</keyword>
<feature type="transmembrane region" description="Helical" evidence="2">
    <location>
        <begin position="365"/>
        <end position="384"/>
    </location>
</feature>
<feature type="transmembrane region" description="Helical" evidence="2">
    <location>
        <begin position="304"/>
        <end position="327"/>
    </location>
</feature>
<evidence type="ECO:0000256" key="2">
    <source>
        <dbReference type="SAM" id="Phobius"/>
    </source>
</evidence>
<organism evidence="4 5">
    <name type="scientific">Johnsonella ignava ATCC 51276</name>
    <dbReference type="NCBI Taxonomy" id="679200"/>
    <lineage>
        <taxon>Bacteria</taxon>
        <taxon>Bacillati</taxon>
        <taxon>Bacillota</taxon>
        <taxon>Clostridia</taxon>
        <taxon>Lachnospirales</taxon>
        <taxon>Lachnospiraceae</taxon>
        <taxon>Johnsonella</taxon>
    </lineage>
</organism>
<evidence type="ECO:0000256" key="1">
    <source>
        <dbReference type="SAM" id="MobiDB-lite"/>
    </source>
</evidence>
<keyword evidence="2" id="KW-1133">Transmembrane helix</keyword>
<feature type="compositionally biased region" description="Polar residues" evidence="1">
    <location>
        <begin position="574"/>
        <end position="584"/>
    </location>
</feature>
<feature type="transmembrane region" description="Helical" evidence="2">
    <location>
        <begin position="77"/>
        <end position="99"/>
    </location>
</feature>
<evidence type="ECO:0000256" key="3">
    <source>
        <dbReference type="SAM" id="SignalP"/>
    </source>
</evidence>
<feature type="compositionally biased region" description="Basic and acidic residues" evidence="1">
    <location>
        <begin position="585"/>
        <end position="607"/>
    </location>
</feature>
<accession>G5GL14</accession>
<keyword evidence="5" id="KW-1185">Reference proteome</keyword>
<dbReference type="STRING" id="679200.HMPREF9333_02259"/>
<feature type="transmembrane region" description="Helical" evidence="2">
    <location>
        <begin position="339"/>
        <end position="359"/>
    </location>
</feature>
<dbReference type="InterPro" id="IPR058112">
    <property type="entry name" value="CD3337_EF1877-like"/>
</dbReference>
<feature type="region of interest" description="Disordered" evidence="1">
    <location>
        <begin position="571"/>
        <end position="638"/>
    </location>
</feature>
<dbReference type="NCBIfam" id="NF046089">
    <property type="entry name" value="CD3337_EF1877"/>
    <property type="match status" value="1"/>
</dbReference>
<dbReference type="OrthoDB" id="1935456at2"/>
<name>G5GL14_9FIRM</name>
<keyword evidence="3" id="KW-0732">Signal</keyword>
<dbReference type="EMBL" id="ACZL01000053">
    <property type="protein sequence ID" value="EHI54570.1"/>
    <property type="molecule type" value="Genomic_DNA"/>
</dbReference>
<comment type="caution">
    <text evidence="4">The sequence shown here is derived from an EMBL/GenBank/DDBJ whole genome shotgun (WGS) entry which is preliminary data.</text>
</comment>
<reference evidence="4 5" key="1">
    <citation type="submission" date="2011-08" db="EMBL/GenBank/DDBJ databases">
        <title>The Genome Sequence of Johnsonella ignava ATCC 51276.</title>
        <authorList>
            <consortium name="The Broad Institute Genome Sequencing Platform"/>
            <person name="Earl A."/>
            <person name="Ward D."/>
            <person name="Feldgarden M."/>
            <person name="Gevers D."/>
            <person name="Izard J."/>
            <person name="Blanton J.M."/>
            <person name="Baranova O.V."/>
            <person name="Dewhirst F.E."/>
            <person name="Young S.K."/>
            <person name="Zeng Q."/>
            <person name="Gargeya S."/>
            <person name="Fitzgerald M."/>
            <person name="Haas B."/>
            <person name="Abouelleil A."/>
            <person name="Alvarado L."/>
            <person name="Arachchi H.M."/>
            <person name="Berlin A."/>
            <person name="Brown A."/>
            <person name="Chapman S.B."/>
            <person name="Chen Z."/>
            <person name="Dunbar C."/>
            <person name="Freedman E."/>
            <person name="Gearin G."/>
            <person name="Gellesch M."/>
            <person name="Goldberg J."/>
            <person name="Griggs A."/>
            <person name="Gujja S."/>
            <person name="Heiman D."/>
            <person name="Howarth C."/>
            <person name="Larson L."/>
            <person name="Lui A."/>
            <person name="MacDonald P.J.P."/>
            <person name="Montmayeur A."/>
            <person name="Murphy C."/>
            <person name="Neiman D."/>
            <person name="Pearson M."/>
            <person name="Priest M."/>
            <person name="Roberts A."/>
            <person name="Saif S."/>
            <person name="Shea T."/>
            <person name="Shenoy N."/>
            <person name="Sisk P."/>
            <person name="Stolte C."/>
            <person name="Sykes S."/>
            <person name="Wortman J."/>
            <person name="Nusbaum C."/>
            <person name="Birren B."/>
        </authorList>
    </citation>
    <scope>NUCLEOTIDE SEQUENCE [LARGE SCALE GENOMIC DNA]</scope>
    <source>
        <strain evidence="4 5">ATCC 51276</strain>
    </source>
</reference>
<feature type="signal peptide" evidence="3">
    <location>
        <begin position="1"/>
        <end position="26"/>
    </location>
</feature>
<evidence type="ECO:0000313" key="5">
    <source>
        <dbReference type="Proteomes" id="UP000003011"/>
    </source>
</evidence>
<dbReference type="RefSeq" id="WP_005542311.1">
    <property type="nucleotide sequence ID" value="NZ_JH378845.1"/>
</dbReference>
<protein>
    <submittedName>
        <fullName evidence="4">Uncharacterized protein</fullName>
    </submittedName>
</protein>
<proteinExistence type="predicted"/>
<feature type="transmembrane region" description="Helical" evidence="2">
    <location>
        <begin position="120"/>
        <end position="137"/>
    </location>
</feature>
<dbReference type="Proteomes" id="UP000003011">
    <property type="component" value="Unassembled WGS sequence"/>
</dbReference>
<gene>
    <name evidence="4" type="ORF">HMPREF9333_02259</name>
</gene>
<dbReference type="AlphaFoldDB" id="G5GL14"/>
<feature type="transmembrane region" description="Helical" evidence="2">
    <location>
        <begin position="271"/>
        <end position="298"/>
    </location>
</feature>
<dbReference type="HOGENOM" id="CLU_428826_0_0_9"/>
<feature type="transmembrane region" description="Helical" evidence="2">
    <location>
        <begin position="152"/>
        <end position="173"/>
    </location>
</feature>
<evidence type="ECO:0000313" key="4">
    <source>
        <dbReference type="EMBL" id="EHI54570.1"/>
    </source>
</evidence>